<dbReference type="Proteomes" id="UP000037069">
    <property type="component" value="Unassembled WGS sequence"/>
</dbReference>
<dbReference type="EMBL" id="JRES01001026">
    <property type="protein sequence ID" value="KNC26075.1"/>
    <property type="molecule type" value="Genomic_DNA"/>
</dbReference>
<sequence length="180" mass="19755">MTATPAHDSSDMAAYLKRRITHLEERLAKSQRYAGMDPKELNDDQKLAVSRINEIIGIISELKNVLNACNRFDDASVVQNSKLAAQNAEKYRGEAKQETVAEVGQLLGTLLHRVAQKARSFDGSPHNPEDTAVYTLVLQLQSEDSSISFEVCFKKSTNSGIASELPSLTAKLSLPPLLTL</sequence>
<proteinExistence type="predicted"/>
<evidence type="ECO:0000313" key="2">
    <source>
        <dbReference type="Proteomes" id="UP000037069"/>
    </source>
</evidence>
<organism evidence="1 2">
    <name type="scientific">Lucilia cuprina</name>
    <name type="common">Green bottle fly</name>
    <name type="synonym">Australian sheep blowfly</name>
    <dbReference type="NCBI Taxonomy" id="7375"/>
    <lineage>
        <taxon>Eukaryota</taxon>
        <taxon>Metazoa</taxon>
        <taxon>Ecdysozoa</taxon>
        <taxon>Arthropoda</taxon>
        <taxon>Hexapoda</taxon>
        <taxon>Insecta</taxon>
        <taxon>Pterygota</taxon>
        <taxon>Neoptera</taxon>
        <taxon>Endopterygota</taxon>
        <taxon>Diptera</taxon>
        <taxon>Brachycera</taxon>
        <taxon>Muscomorpha</taxon>
        <taxon>Oestroidea</taxon>
        <taxon>Calliphoridae</taxon>
        <taxon>Luciliinae</taxon>
        <taxon>Lucilia</taxon>
    </lineage>
</organism>
<dbReference type="AlphaFoldDB" id="A0A0L0C1A9"/>
<evidence type="ECO:0000313" key="1">
    <source>
        <dbReference type="EMBL" id="KNC26075.1"/>
    </source>
</evidence>
<reference evidence="1 2" key="1">
    <citation type="journal article" date="2015" name="Nat. Commun.">
        <title>Lucilia cuprina genome unlocks parasitic fly biology to underpin future interventions.</title>
        <authorList>
            <person name="Anstead C.A."/>
            <person name="Korhonen P.K."/>
            <person name="Young N.D."/>
            <person name="Hall R.S."/>
            <person name="Jex A.R."/>
            <person name="Murali S.C."/>
            <person name="Hughes D.S."/>
            <person name="Lee S.F."/>
            <person name="Perry T."/>
            <person name="Stroehlein A.J."/>
            <person name="Ansell B.R."/>
            <person name="Breugelmans B."/>
            <person name="Hofmann A."/>
            <person name="Qu J."/>
            <person name="Dugan S."/>
            <person name="Lee S.L."/>
            <person name="Chao H."/>
            <person name="Dinh H."/>
            <person name="Han Y."/>
            <person name="Doddapaneni H.V."/>
            <person name="Worley K.C."/>
            <person name="Muzny D.M."/>
            <person name="Ioannidis P."/>
            <person name="Waterhouse R.M."/>
            <person name="Zdobnov E.M."/>
            <person name="James P.J."/>
            <person name="Bagnall N.H."/>
            <person name="Kotze A.C."/>
            <person name="Gibbs R.A."/>
            <person name="Richards S."/>
            <person name="Batterham P."/>
            <person name="Gasser R.B."/>
        </authorList>
    </citation>
    <scope>NUCLEOTIDE SEQUENCE [LARGE SCALE GENOMIC DNA]</scope>
    <source>
        <strain evidence="1 2">LS</strain>
        <tissue evidence="1">Full body</tissue>
    </source>
</reference>
<name>A0A0L0C1A9_LUCCU</name>
<comment type="caution">
    <text evidence="1">The sequence shown here is derived from an EMBL/GenBank/DDBJ whole genome shotgun (WGS) entry which is preliminary data.</text>
</comment>
<protein>
    <submittedName>
        <fullName evidence="1">Uncharacterized protein</fullName>
    </submittedName>
</protein>
<gene>
    <name evidence="1" type="ORF">FF38_03627</name>
</gene>
<accession>A0A0L0C1A9</accession>
<keyword evidence="2" id="KW-1185">Reference proteome</keyword>